<name>A0ABQ3EWW1_9ACTN</name>
<keyword evidence="2" id="KW-0378">Hydrolase</keyword>
<dbReference type="Proteomes" id="UP000642673">
    <property type="component" value="Unassembled WGS sequence"/>
</dbReference>
<feature type="region of interest" description="Disordered" evidence="3">
    <location>
        <begin position="202"/>
        <end position="239"/>
    </location>
</feature>
<evidence type="ECO:0000256" key="2">
    <source>
        <dbReference type="ARBA" id="ARBA00022801"/>
    </source>
</evidence>
<feature type="compositionally biased region" description="Low complexity" evidence="3">
    <location>
        <begin position="221"/>
        <end position="232"/>
    </location>
</feature>
<feature type="region of interest" description="Disordered" evidence="3">
    <location>
        <begin position="32"/>
        <end position="60"/>
    </location>
</feature>
<dbReference type="EMBL" id="BMVP01000006">
    <property type="protein sequence ID" value="GHB64237.1"/>
    <property type="molecule type" value="Genomic_DNA"/>
</dbReference>
<feature type="signal peptide" evidence="4">
    <location>
        <begin position="1"/>
        <end position="30"/>
    </location>
</feature>
<organism evidence="6 7">
    <name type="scientific">Streptomyces cirratus</name>
    <dbReference type="NCBI Taxonomy" id="68187"/>
    <lineage>
        <taxon>Bacteria</taxon>
        <taxon>Bacillati</taxon>
        <taxon>Actinomycetota</taxon>
        <taxon>Actinomycetes</taxon>
        <taxon>Kitasatosporales</taxon>
        <taxon>Streptomycetaceae</taxon>
        <taxon>Streptomyces</taxon>
    </lineage>
</organism>
<protein>
    <recommendedName>
        <fullName evidence="5">Resuscitation-promoting factor core lysozyme-like domain-containing protein</fullName>
    </recommendedName>
</protein>
<dbReference type="InterPro" id="IPR010618">
    <property type="entry name" value="RPF"/>
</dbReference>
<dbReference type="Gene3D" id="3.10.350.10">
    <property type="entry name" value="LysM domain"/>
    <property type="match status" value="1"/>
</dbReference>
<sequence length="239" mass="24595">MRNLRTWWAAAATGSAAALVFVLPSRGVAAAPPPAPGPAVAVAQPGSPGPPGVIGRGPGDCGPGGTWPWDCVADCESSGRWSVNTGNGFYGGLQFRQSTWEEYGGLVFAPRADLARREQQIRVGEDVLGTQGWEAWPVCAKRYGLAGRMHVVREGESLDSIARRRGVVGGWRALYEANRGVIGGRPEALAVGVMLVLPAAPSTAPPVAPSTAPPVAPPVASPGGAASAGPAPRLKRRRG</sequence>
<dbReference type="RefSeq" id="WP_190185360.1">
    <property type="nucleotide sequence ID" value="NZ_BMVP01000006.1"/>
</dbReference>
<evidence type="ECO:0000256" key="3">
    <source>
        <dbReference type="SAM" id="MobiDB-lite"/>
    </source>
</evidence>
<dbReference type="CDD" id="cd13925">
    <property type="entry name" value="RPF"/>
    <property type="match status" value="1"/>
</dbReference>
<gene>
    <name evidence="6" type="ORF">GCM10010347_37820</name>
</gene>
<proteinExistence type="inferred from homology"/>
<feature type="domain" description="Resuscitation-promoting factor core lysozyme-like" evidence="5">
    <location>
        <begin position="69"/>
        <end position="139"/>
    </location>
</feature>
<accession>A0ABQ3EWW1</accession>
<evidence type="ECO:0000313" key="7">
    <source>
        <dbReference type="Proteomes" id="UP000642673"/>
    </source>
</evidence>
<comment type="caution">
    <text evidence="6">The sequence shown here is derived from an EMBL/GenBank/DDBJ whole genome shotgun (WGS) entry which is preliminary data.</text>
</comment>
<keyword evidence="7" id="KW-1185">Reference proteome</keyword>
<evidence type="ECO:0000256" key="4">
    <source>
        <dbReference type="SAM" id="SignalP"/>
    </source>
</evidence>
<evidence type="ECO:0000256" key="1">
    <source>
        <dbReference type="ARBA" id="ARBA00010830"/>
    </source>
</evidence>
<dbReference type="Gene3D" id="1.10.530.10">
    <property type="match status" value="1"/>
</dbReference>
<feature type="compositionally biased region" description="Pro residues" evidence="3">
    <location>
        <begin position="203"/>
        <end position="220"/>
    </location>
</feature>
<reference evidence="7" key="1">
    <citation type="journal article" date="2019" name="Int. J. Syst. Evol. Microbiol.">
        <title>The Global Catalogue of Microorganisms (GCM) 10K type strain sequencing project: providing services to taxonomists for standard genome sequencing and annotation.</title>
        <authorList>
            <consortium name="The Broad Institute Genomics Platform"/>
            <consortium name="The Broad Institute Genome Sequencing Center for Infectious Disease"/>
            <person name="Wu L."/>
            <person name="Ma J."/>
        </authorList>
    </citation>
    <scope>NUCLEOTIDE SEQUENCE [LARGE SCALE GENOMIC DNA]</scope>
    <source>
        <strain evidence="7">JCM 4738</strain>
    </source>
</reference>
<comment type="similarity">
    <text evidence="1">Belongs to the transglycosylase family. Rpf subfamily.</text>
</comment>
<dbReference type="CDD" id="cd00118">
    <property type="entry name" value="LysM"/>
    <property type="match status" value="1"/>
</dbReference>
<keyword evidence="4" id="KW-0732">Signal</keyword>
<evidence type="ECO:0000313" key="6">
    <source>
        <dbReference type="EMBL" id="GHB64237.1"/>
    </source>
</evidence>
<dbReference type="InterPro" id="IPR036779">
    <property type="entry name" value="LysM_dom_sf"/>
</dbReference>
<dbReference type="InterPro" id="IPR018392">
    <property type="entry name" value="LysM"/>
</dbReference>
<evidence type="ECO:0000259" key="5">
    <source>
        <dbReference type="Pfam" id="PF06737"/>
    </source>
</evidence>
<dbReference type="InterPro" id="IPR023346">
    <property type="entry name" value="Lysozyme-like_dom_sf"/>
</dbReference>
<dbReference type="Pfam" id="PF06737">
    <property type="entry name" value="Transglycosylas"/>
    <property type="match status" value="1"/>
</dbReference>
<feature type="chain" id="PRO_5046221766" description="Resuscitation-promoting factor core lysozyme-like domain-containing protein" evidence="4">
    <location>
        <begin position="31"/>
        <end position="239"/>
    </location>
</feature>
<dbReference type="SUPFAM" id="SSF53955">
    <property type="entry name" value="Lysozyme-like"/>
    <property type="match status" value="1"/>
</dbReference>